<dbReference type="Gene3D" id="1.20.1250.20">
    <property type="entry name" value="MFS general substrate transporter like domains"/>
    <property type="match status" value="2"/>
</dbReference>
<evidence type="ECO:0000256" key="5">
    <source>
        <dbReference type="ARBA" id="ARBA00023136"/>
    </source>
</evidence>
<organism evidence="8 9">
    <name type="scientific">Dictyobacter halimunensis</name>
    <dbReference type="NCBI Taxonomy" id="3026934"/>
    <lineage>
        <taxon>Bacteria</taxon>
        <taxon>Bacillati</taxon>
        <taxon>Chloroflexota</taxon>
        <taxon>Ktedonobacteria</taxon>
        <taxon>Ktedonobacterales</taxon>
        <taxon>Dictyobacteraceae</taxon>
        <taxon>Dictyobacter</taxon>
    </lineage>
</organism>
<evidence type="ECO:0000256" key="1">
    <source>
        <dbReference type="ARBA" id="ARBA00004651"/>
    </source>
</evidence>
<dbReference type="PANTHER" id="PTHR43791">
    <property type="entry name" value="PERMEASE-RELATED"/>
    <property type="match status" value="1"/>
</dbReference>
<evidence type="ECO:0000313" key="9">
    <source>
        <dbReference type="Proteomes" id="UP001344906"/>
    </source>
</evidence>
<dbReference type="Proteomes" id="UP001344906">
    <property type="component" value="Unassembled WGS sequence"/>
</dbReference>
<name>A0ABQ6FKQ3_9CHLR</name>
<feature type="transmembrane region" description="Helical" evidence="6">
    <location>
        <begin position="308"/>
        <end position="327"/>
    </location>
</feature>
<proteinExistence type="predicted"/>
<comment type="caution">
    <text evidence="8">The sequence shown here is derived from an EMBL/GenBank/DDBJ whole genome shotgun (WGS) entry which is preliminary data.</text>
</comment>
<evidence type="ECO:0000313" key="8">
    <source>
        <dbReference type="EMBL" id="GLV54806.1"/>
    </source>
</evidence>
<dbReference type="InterPro" id="IPR020846">
    <property type="entry name" value="MFS_dom"/>
</dbReference>
<keyword evidence="9" id="KW-1185">Reference proteome</keyword>
<accession>A0ABQ6FKQ3</accession>
<dbReference type="SUPFAM" id="SSF103473">
    <property type="entry name" value="MFS general substrate transporter"/>
    <property type="match status" value="1"/>
</dbReference>
<feature type="transmembrane region" description="Helical" evidence="6">
    <location>
        <begin position="20"/>
        <end position="36"/>
    </location>
</feature>
<feature type="transmembrane region" description="Helical" evidence="6">
    <location>
        <begin position="177"/>
        <end position="195"/>
    </location>
</feature>
<feature type="domain" description="Major facilitator superfamily (MFS) profile" evidence="7">
    <location>
        <begin position="23"/>
        <end position="424"/>
    </location>
</feature>
<keyword evidence="2" id="KW-0813">Transport</keyword>
<dbReference type="EMBL" id="BSRI01000001">
    <property type="protein sequence ID" value="GLV54806.1"/>
    <property type="molecule type" value="Genomic_DNA"/>
</dbReference>
<dbReference type="InterPro" id="IPR011701">
    <property type="entry name" value="MFS"/>
</dbReference>
<keyword evidence="4 6" id="KW-1133">Transmembrane helix</keyword>
<gene>
    <name evidence="8" type="ORF">KDH_16530</name>
</gene>
<reference evidence="8 9" key="1">
    <citation type="submission" date="2023-02" db="EMBL/GenBank/DDBJ databases">
        <title>Dictyobacter halimunensis sp. nov., a new member of the class Ktedonobacteria from forest soil in a geothermal area.</title>
        <authorList>
            <person name="Rachmania M.K."/>
            <person name="Ningsih F."/>
            <person name="Sakai Y."/>
            <person name="Yabe S."/>
            <person name="Yokota A."/>
            <person name="Sjamsuridzal W."/>
        </authorList>
    </citation>
    <scope>NUCLEOTIDE SEQUENCE [LARGE SCALE GENOMIC DNA]</scope>
    <source>
        <strain evidence="8 9">S3.2.2.5</strain>
    </source>
</reference>
<dbReference type="CDD" id="cd17319">
    <property type="entry name" value="MFS_ExuT_GudP_like"/>
    <property type="match status" value="1"/>
</dbReference>
<feature type="transmembrane region" description="Helical" evidence="6">
    <location>
        <begin position="90"/>
        <end position="113"/>
    </location>
</feature>
<keyword evidence="3 6" id="KW-0812">Transmembrane</keyword>
<feature type="transmembrane region" description="Helical" evidence="6">
    <location>
        <begin position="56"/>
        <end position="78"/>
    </location>
</feature>
<dbReference type="InterPro" id="IPR036259">
    <property type="entry name" value="MFS_trans_sf"/>
</dbReference>
<protein>
    <submittedName>
        <fullName evidence="8">2-ketogluconate transporter</fullName>
    </submittedName>
</protein>
<dbReference type="PIRSF" id="PIRSF002808">
    <property type="entry name" value="Hexose_phosphate_transp"/>
    <property type="match status" value="1"/>
</dbReference>
<dbReference type="PANTHER" id="PTHR43791:SF100">
    <property type="entry name" value="SUGAR TRANSPORTER"/>
    <property type="match status" value="1"/>
</dbReference>
<feature type="transmembrane region" description="Helical" evidence="6">
    <location>
        <begin position="333"/>
        <end position="357"/>
    </location>
</feature>
<evidence type="ECO:0000256" key="3">
    <source>
        <dbReference type="ARBA" id="ARBA00022692"/>
    </source>
</evidence>
<feature type="transmembrane region" description="Helical" evidence="6">
    <location>
        <begin position="242"/>
        <end position="263"/>
    </location>
</feature>
<dbReference type="RefSeq" id="WP_338248661.1">
    <property type="nucleotide sequence ID" value="NZ_BSRI01000001.1"/>
</dbReference>
<evidence type="ECO:0000259" key="7">
    <source>
        <dbReference type="PROSITE" id="PS50850"/>
    </source>
</evidence>
<evidence type="ECO:0000256" key="6">
    <source>
        <dbReference type="SAM" id="Phobius"/>
    </source>
</evidence>
<dbReference type="Pfam" id="PF07690">
    <property type="entry name" value="MFS_1"/>
    <property type="match status" value="1"/>
</dbReference>
<feature type="transmembrane region" description="Helical" evidence="6">
    <location>
        <begin position="369"/>
        <end position="391"/>
    </location>
</feature>
<evidence type="ECO:0000256" key="4">
    <source>
        <dbReference type="ARBA" id="ARBA00022989"/>
    </source>
</evidence>
<sequence>MMKEQNVVAVNAEALPTSRWAHLMPLAFITYSLAYLDRANFSFGAAGGLEKTLGITSFISSWLGALFFLGYFFFQIPGANFAERRSARMLVFWALIAWSILAALTGIITNVPLLMIDRFLLGVAESVVFPAMLVFLTHWFTKRERSRANTFLILGNPITVLWMSVISGYLIQALGWQWMFILEGVPSLIWAFIWLKLVDDRPRDAAWLSRPQAQSVEQTLADEQQGLSQVKNYWAAFRTGRVILLALQYFFWSIGVYGFVLWLPSIIKAGSNLKLGVTGLLSALPYLLAAILMLVASYFSDRTLQRKLYVWPFLLIGAVAFMISYFAGPGNFWLAFLFLVIAGGCMYAPYGPFFAIVPEILPSNAAGESMALINAMGALGSFVGAFFVGWLNGVTGSSGAGFIFMAASLILAVILTILVRMPKQRNLEVAPGDAMESQASRLA</sequence>
<keyword evidence="5 6" id="KW-0472">Membrane</keyword>
<feature type="transmembrane region" description="Helical" evidence="6">
    <location>
        <begin position="275"/>
        <end position="296"/>
    </location>
</feature>
<feature type="transmembrane region" description="Helical" evidence="6">
    <location>
        <begin position="119"/>
        <end position="139"/>
    </location>
</feature>
<feature type="transmembrane region" description="Helical" evidence="6">
    <location>
        <begin position="397"/>
        <end position="419"/>
    </location>
</feature>
<dbReference type="InterPro" id="IPR000849">
    <property type="entry name" value="Sugar_P_transporter"/>
</dbReference>
<evidence type="ECO:0000256" key="2">
    <source>
        <dbReference type="ARBA" id="ARBA00022448"/>
    </source>
</evidence>
<feature type="transmembrane region" description="Helical" evidence="6">
    <location>
        <begin position="151"/>
        <end position="171"/>
    </location>
</feature>
<dbReference type="PROSITE" id="PS50850">
    <property type="entry name" value="MFS"/>
    <property type="match status" value="1"/>
</dbReference>
<comment type="subcellular location">
    <subcellularLocation>
        <location evidence="1">Cell membrane</location>
        <topology evidence="1">Multi-pass membrane protein</topology>
    </subcellularLocation>
</comment>